<dbReference type="EMBL" id="NWTK01000005">
    <property type="protein sequence ID" value="PKR54453.1"/>
    <property type="molecule type" value="Genomic_DNA"/>
</dbReference>
<dbReference type="Gene3D" id="3.30.70.100">
    <property type="match status" value="1"/>
</dbReference>
<evidence type="ECO:0000313" key="4">
    <source>
        <dbReference type="EMBL" id="PKR54453.1"/>
    </source>
</evidence>
<name>A0A2N3KVF7_9PROT</name>
<dbReference type="GO" id="GO:0046872">
    <property type="term" value="F:metal ion binding"/>
    <property type="evidence" value="ECO:0007669"/>
    <property type="project" value="UniProtKB-KW"/>
</dbReference>
<evidence type="ECO:0000313" key="5">
    <source>
        <dbReference type="Proteomes" id="UP000233458"/>
    </source>
</evidence>
<gene>
    <name evidence="4" type="ORF">COO20_10015</name>
    <name evidence="3" type="ORF">CSC3H3_08655</name>
</gene>
<dbReference type="CDD" id="cd00371">
    <property type="entry name" value="HMA"/>
    <property type="match status" value="1"/>
</dbReference>
<dbReference type="Proteomes" id="UP000233458">
    <property type="component" value="Chromosome"/>
</dbReference>
<proteinExistence type="predicted"/>
<organism evidence="4 6">
    <name type="scientific">Thalassospira marina</name>
    <dbReference type="NCBI Taxonomy" id="2048283"/>
    <lineage>
        <taxon>Bacteria</taxon>
        <taxon>Pseudomonadati</taxon>
        <taxon>Pseudomonadota</taxon>
        <taxon>Alphaproteobacteria</taxon>
        <taxon>Rhodospirillales</taxon>
        <taxon>Thalassospiraceae</taxon>
        <taxon>Thalassospira</taxon>
    </lineage>
</organism>
<keyword evidence="1" id="KW-0479">Metal-binding</keyword>
<feature type="domain" description="HMA" evidence="2">
    <location>
        <begin position="1"/>
        <end position="63"/>
    </location>
</feature>
<dbReference type="Pfam" id="PF00403">
    <property type="entry name" value="HMA"/>
    <property type="match status" value="1"/>
</dbReference>
<reference evidence="3 5" key="2">
    <citation type="submission" date="2017-10" db="EMBL/GenBank/DDBJ databases">
        <title>Biodiversity and function of Thalassospira species in the particle-attached aromatic-hydrocarbon-degrading consortia from the surface seawater of the China South Sea.</title>
        <authorList>
            <person name="Dong C."/>
            <person name="Liu R."/>
            <person name="Shao Z."/>
        </authorList>
    </citation>
    <scope>NUCLEOTIDE SEQUENCE [LARGE SCALE GENOMIC DNA]</scope>
    <source>
        <strain evidence="3 5">CSC3H3</strain>
    </source>
</reference>
<reference evidence="4 6" key="1">
    <citation type="submission" date="2017-09" db="EMBL/GenBank/DDBJ databases">
        <title>Biodiversity and function of Thalassospira species in the particle-attached aromatic-hydrocarbon-degrading consortia from the surface seawater of the South China Sea.</title>
        <authorList>
            <person name="Dong C."/>
            <person name="Liu R."/>
            <person name="Shao Z."/>
        </authorList>
    </citation>
    <scope>NUCLEOTIDE SEQUENCE [LARGE SCALE GENOMIC DNA]</scope>
    <source>
        <strain evidence="4 6">CSC1P2</strain>
    </source>
</reference>
<evidence type="ECO:0000313" key="3">
    <source>
        <dbReference type="EMBL" id="AUG52771.1"/>
    </source>
</evidence>
<dbReference type="RefSeq" id="WP_101266087.1">
    <property type="nucleotide sequence ID" value="NZ_CP024199.1"/>
</dbReference>
<sequence length="66" mass="6634">MLKLKVEEMSCGHCVKAVTEAASSVNDVEKVEIDLAGGLVTVSGNADSAAVIAAISEAGYPAQQVG</sequence>
<evidence type="ECO:0000313" key="6">
    <source>
        <dbReference type="Proteomes" id="UP000233597"/>
    </source>
</evidence>
<accession>A0A2N3KVF7</accession>
<dbReference type="EMBL" id="CP024199">
    <property type="protein sequence ID" value="AUG52771.1"/>
    <property type="molecule type" value="Genomic_DNA"/>
</dbReference>
<dbReference type="PROSITE" id="PS50846">
    <property type="entry name" value="HMA_2"/>
    <property type="match status" value="1"/>
</dbReference>
<protein>
    <submittedName>
        <fullName evidence="4">Heavy metal transporter</fullName>
    </submittedName>
</protein>
<keyword evidence="5" id="KW-1185">Reference proteome</keyword>
<dbReference type="PANTHER" id="PTHR22814:SF287">
    <property type="entry name" value="COPPER TRANSPORT PROTEIN ATX1"/>
    <property type="match status" value="1"/>
</dbReference>
<dbReference type="SUPFAM" id="SSF55008">
    <property type="entry name" value="HMA, heavy metal-associated domain"/>
    <property type="match status" value="1"/>
</dbReference>
<dbReference type="InterPro" id="IPR006121">
    <property type="entry name" value="HMA_dom"/>
</dbReference>
<evidence type="ECO:0000256" key="1">
    <source>
        <dbReference type="ARBA" id="ARBA00022723"/>
    </source>
</evidence>
<dbReference type="KEGG" id="thac:CSC3H3_08655"/>
<dbReference type="AlphaFoldDB" id="A0A2N3KVF7"/>
<dbReference type="PANTHER" id="PTHR22814">
    <property type="entry name" value="COPPER TRANSPORT PROTEIN ATOX1-RELATED"/>
    <property type="match status" value="1"/>
</dbReference>
<dbReference type="Proteomes" id="UP000233597">
    <property type="component" value="Unassembled WGS sequence"/>
</dbReference>
<dbReference type="InterPro" id="IPR036163">
    <property type="entry name" value="HMA_dom_sf"/>
</dbReference>
<evidence type="ECO:0000259" key="2">
    <source>
        <dbReference type="PROSITE" id="PS50846"/>
    </source>
</evidence>
<dbReference type="OrthoDB" id="9801832at2"/>